<feature type="region of interest" description="Disordered" evidence="1">
    <location>
        <begin position="24"/>
        <end position="49"/>
    </location>
</feature>
<keyword evidence="4" id="KW-1185">Reference proteome</keyword>
<dbReference type="EnsemblMetazoa" id="AEPI001037-RA">
    <property type="protein sequence ID" value="AEPI001037-PA"/>
    <property type="gene ID" value="AEPI001037"/>
</dbReference>
<protein>
    <submittedName>
        <fullName evidence="3">Uncharacterized protein</fullName>
    </submittedName>
</protein>
<dbReference type="Proteomes" id="UP000075885">
    <property type="component" value="Unassembled WGS sequence"/>
</dbReference>
<name>A0A182P2A3_9DIPT</name>
<dbReference type="VEuPathDB" id="VectorBase:AEPI001037"/>
<proteinExistence type="predicted"/>
<organism evidence="3 4">
    <name type="scientific">Anopheles epiroticus</name>
    <dbReference type="NCBI Taxonomy" id="199890"/>
    <lineage>
        <taxon>Eukaryota</taxon>
        <taxon>Metazoa</taxon>
        <taxon>Ecdysozoa</taxon>
        <taxon>Arthropoda</taxon>
        <taxon>Hexapoda</taxon>
        <taxon>Insecta</taxon>
        <taxon>Pterygota</taxon>
        <taxon>Neoptera</taxon>
        <taxon>Endopterygota</taxon>
        <taxon>Diptera</taxon>
        <taxon>Nematocera</taxon>
        <taxon>Culicoidea</taxon>
        <taxon>Culicidae</taxon>
        <taxon>Anophelinae</taxon>
        <taxon>Anopheles</taxon>
    </lineage>
</organism>
<feature type="signal peptide" evidence="2">
    <location>
        <begin position="1"/>
        <end position="22"/>
    </location>
</feature>
<evidence type="ECO:0000256" key="2">
    <source>
        <dbReference type="SAM" id="SignalP"/>
    </source>
</evidence>
<feature type="chain" id="PRO_5008130693" evidence="2">
    <location>
        <begin position="23"/>
        <end position="152"/>
    </location>
</feature>
<dbReference type="AlphaFoldDB" id="A0A182P2A3"/>
<keyword evidence="2" id="KW-0732">Signal</keyword>
<accession>A0A182P2A3</accession>
<sequence length="152" mass="16183">MSLRAAQTLLLVLAVSLASVAAAPAQPSTPEQEPEANRSLPYAGTEQAATGECTETSTLLYVERVIVLKDNSTDHVNGTIEISIGSPVTIECVRVHAKTEHDQAALQGHRFEGQSILVTFAEPPASHSNGLEYAVYVYGTVGSKKNPLRLGR</sequence>
<evidence type="ECO:0000313" key="3">
    <source>
        <dbReference type="EnsemblMetazoa" id="AEPI001037-PA"/>
    </source>
</evidence>
<reference evidence="4" key="1">
    <citation type="submission" date="2013-03" db="EMBL/GenBank/DDBJ databases">
        <title>The Genome Sequence of Anopheles epiroticus epiroticus2.</title>
        <authorList>
            <consortium name="The Broad Institute Genomics Platform"/>
            <person name="Neafsey D.E."/>
            <person name="Howell P."/>
            <person name="Walker B."/>
            <person name="Young S.K."/>
            <person name="Zeng Q."/>
            <person name="Gargeya S."/>
            <person name="Fitzgerald M."/>
            <person name="Haas B."/>
            <person name="Abouelleil A."/>
            <person name="Allen A.W."/>
            <person name="Alvarado L."/>
            <person name="Arachchi H.M."/>
            <person name="Berlin A.M."/>
            <person name="Chapman S.B."/>
            <person name="Gainer-Dewar J."/>
            <person name="Goldberg J."/>
            <person name="Griggs A."/>
            <person name="Gujja S."/>
            <person name="Hansen M."/>
            <person name="Howarth C."/>
            <person name="Imamovic A."/>
            <person name="Ireland A."/>
            <person name="Larimer J."/>
            <person name="McCowan C."/>
            <person name="Murphy C."/>
            <person name="Pearson M."/>
            <person name="Poon T.W."/>
            <person name="Priest M."/>
            <person name="Roberts A."/>
            <person name="Saif S."/>
            <person name="Shea T."/>
            <person name="Sisk P."/>
            <person name="Sykes S."/>
            <person name="Wortman J."/>
            <person name="Nusbaum C."/>
            <person name="Birren B."/>
        </authorList>
    </citation>
    <scope>NUCLEOTIDE SEQUENCE [LARGE SCALE GENOMIC DNA]</scope>
    <source>
        <strain evidence="4">Epiroticus2</strain>
    </source>
</reference>
<evidence type="ECO:0000313" key="4">
    <source>
        <dbReference type="Proteomes" id="UP000075885"/>
    </source>
</evidence>
<reference evidence="3" key="2">
    <citation type="submission" date="2020-05" db="UniProtKB">
        <authorList>
            <consortium name="EnsemblMetazoa"/>
        </authorList>
    </citation>
    <scope>IDENTIFICATION</scope>
    <source>
        <strain evidence="3">Epiroticus2</strain>
    </source>
</reference>
<evidence type="ECO:0000256" key="1">
    <source>
        <dbReference type="SAM" id="MobiDB-lite"/>
    </source>
</evidence>